<keyword evidence="5 7" id="KW-1133">Transmembrane helix</keyword>
<protein>
    <submittedName>
        <fullName evidence="9">Emp24/gp25L/p24_family/GOLD</fullName>
    </submittedName>
</protein>
<dbReference type="VEuPathDB" id="TriTrypDB:LbrM.31.1310"/>
<dbReference type="KEGG" id="lbz:LBRM_31_1310"/>
<dbReference type="Pfam" id="PF01105">
    <property type="entry name" value="EMP24_GP25L"/>
    <property type="match status" value="1"/>
</dbReference>
<evidence type="ECO:0000313" key="10">
    <source>
        <dbReference type="Proteomes" id="UP000319462"/>
    </source>
</evidence>
<keyword evidence="4" id="KW-0732">Signal</keyword>
<evidence type="ECO:0000256" key="5">
    <source>
        <dbReference type="ARBA" id="ARBA00022989"/>
    </source>
</evidence>
<name>A0A3P3ZDH7_LEIBR</name>
<dbReference type="InterPro" id="IPR015720">
    <property type="entry name" value="Emp24-like"/>
</dbReference>
<keyword evidence="6 7" id="KW-0472">Membrane</keyword>
<dbReference type="GO" id="GO:0016020">
    <property type="term" value="C:membrane"/>
    <property type="evidence" value="ECO:0007669"/>
    <property type="project" value="UniProtKB-SubCell"/>
</dbReference>
<dbReference type="InterPro" id="IPR009038">
    <property type="entry name" value="GOLD_dom"/>
</dbReference>
<feature type="domain" description="GOLD" evidence="8">
    <location>
        <begin position="36"/>
        <end position="210"/>
    </location>
</feature>
<reference evidence="9 10" key="1">
    <citation type="submission" date="2018-09" db="EMBL/GenBank/DDBJ databases">
        <authorList>
            <person name="Peiro R."/>
            <person name="Begona"/>
            <person name="Cbmso G."/>
            <person name="Lopez M."/>
            <person name="Gonzalez S."/>
        </authorList>
    </citation>
    <scope>NUCLEOTIDE SEQUENCE [LARGE SCALE GENOMIC DNA]</scope>
</reference>
<dbReference type="EMBL" id="LS997630">
    <property type="protein sequence ID" value="SYZ68298.1"/>
    <property type="molecule type" value="Genomic_DNA"/>
</dbReference>
<evidence type="ECO:0000259" key="8">
    <source>
        <dbReference type="SMART" id="SM01190"/>
    </source>
</evidence>
<comment type="subcellular location">
    <subcellularLocation>
        <location evidence="1">Membrane</location>
        <topology evidence="1">Single-pass type I membrane protein</topology>
    </subcellularLocation>
</comment>
<evidence type="ECO:0000313" key="9">
    <source>
        <dbReference type="EMBL" id="SYZ68298.1"/>
    </source>
</evidence>
<dbReference type="PANTHER" id="PTHR22811">
    <property type="entry name" value="TRANSMEMBRANE EMP24 DOMAIN-CONTAINING PROTEIN"/>
    <property type="match status" value="1"/>
</dbReference>
<gene>
    <name evidence="9" type="ORF">LBRM2904_31.1050</name>
</gene>
<evidence type="ECO:0000256" key="3">
    <source>
        <dbReference type="ARBA" id="ARBA00022692"/>
    </source>
</evidence>
<proteinExistence type="inferred from homology"/>
<dbReference type="PROSITE" id="PS51257">
    <property type="entry name" value="PROKAR_LIPOPROTEIN"/>
    <property type="match status" value="1"/>
</dbReference>
<evidence type="ECO:0000256" key="2">
    <source>
        <dbReference type="ARBA" id="ARBA00007104"/>
    </source>
</evidence>
<dbReference type="AlphaFoldDB" id="A0A3P3ZDH7"/>
<dbReference type="Proteomes" id="UP000319462">
    <property type="component" value="Chromosome 31"/>
</dbReference>
<sequence>MRPATATVLLRRHGDAFPLLVALALFACLAATPSAALIVAIRAGENFMITEALGARRELHFQFALHPEYLFPVSIKDRGTGEELMRWKDLPHGAFSIPASDKTRIIVFSFDNSNTLFTSKNVNFDLRTSLPADYAIDSSKLDPIEQKIRALSGSMQHLKTLQISIRNQQRDHRLTVENANKQVLWWSFFQVLAFLIMLSLQLYLLKRLLEKKTYM</sequence>
<comment type="similarity">
    <text evidence="2">Belongs to the EMP24/GP25L family.</text>
</comment>
<accession>A0A3P3ZDH7</accession>
<evidence type="ECO:0000256" key="4">
    <source>
        <dbReference type="ARBA" id="ARBA00022729"/>
    </source>
</evidence>
<evidence type="ECO:0000256" key="1">
    <source>
        <dbReference type="ARBA" id="ARBA00004479"/>
    </source>
</evidence>
<feature type="transmembrane region" description="Helical" evidence="7">
    <location>
        <begin position="183"/>
        <end position="205"/>
    </location>
</feature>
<evidence type="ECO:0000256" key="7">
    <source>
        <dbReference type="SAM" id="Phobius"/>
    </source>
</evidence>
<dbReference type="SMART" id="SM01190">
    <property type="entry name" value="EMP24_GP25L"/>
    <property type="match status" value="1"/>
</dbReference>
<dbReference type="RefSeq" id="XP_001567128.1">
    <property type="nucleotide sequence ID" value="XM_001567078.2"/>
</dbReference>
<keyword evidence="3 7" id="KW-0812">Transmembrane</keyword>
<organism evidence="9 10">
    <name type="scientific">Leishmania braziliensis MHOM/BR/75/M2904</name>
    <dbReference type="NCBI Taxonomy" id="420245"/>
    <lineage>
        <taxon>Eukaryota</taxon>
        <taxon>Discoba</taxon>
        <taxon>Euglenozoa</taxon>
        <taxon>Kinetoplastea</taxon>
        <taxon>Metakinetoplastina</taxon>
        <taxon>Trypanosomatida</taxon>
        <taxon>Trypanosomatidae</taxon>
        <taxon>Leishmaniinae</taxon>
        <taxon>Leishmania</taxon>
        <taxon>Leishmania braziliensis species complex</taxon>
    </lineage>
</organism>
<evidence type="ECO:0000256" key="6">
    <source>
        <dbReference type="ARBA" id="ARBA00023136"/>
    </source>
</evidence>